<sequence length="201" mass="22008">MDCAHRVRRFVRSTTIRLLLARFLARFFLPFGCRPSWLLVLLVVVVVVVLDSFFFGLVRSTSSNISGLTVDSEQTADTLLLLSSPGPTDSSLYGFFLPRDSNLVSTVSIGLGDRKVKLLPEGKIFSAPAVWLIPDDIRVAPLLLEELQDDRQPESIGQRSKSGSKIQSGQRIMSSSKSGLSSELVSILGWSGRGYCCPITS</sequence>
<dbReference type="GO" id="GO:0016874">
    <property type="term" value="F:ligase activity"/>
    <property type="evidence" value="ECO:0007669"/>
    <property type="project" value="UniProtKB-KW"/>
</dbReference>
<keyword evidence="3" id="KW-0436">Ligase</keyword>
<dbReference type="Proteomes" id="UP000325081">
    <property type="component" value="Unassembled WGS sequence"/>
</dbReference>
<keyword evidence="2" id="KW-0472">Membrane</keyword>
<feature type="compositionally biased region" description="Polar residues" evidence="1">
    <location>
        <begin position="155"/>
        <end position="173"/>
    </location>
</feature>
<evidence type="ECO:0000256" key="1">
    <source>
        <dbReference type="SAM" id="MobiDB-lite"/>
    </source>
</evidence>
<name>A0A5A7PR48_STRAF</name>
<evidence type="ECO:0000256" key="2">
    <source>
        <dbReference type="SAM" id="Phobius"/>
    </source>
</evidence>
<feature type="region of interest" description="Disordered" evidence="1">
    <location>
        <begin position="151"/>
        <end position="174"/>
    </location>
</feature>
<evidence type="ECO:0000313" key="3">
    <source>
        <dbReference type="EMBL" id="GER34942.1"/>
    </source>
</evidence>
<keyword evidence="2" id="KW-1133">Transmembrane helix</keyword>
<dbReference type="EMBL" id="BKCP01004960">
    <property type="protein sequence ID" value="GER34942.1"/>
    <property type="molecule type" value="Genomic_DNA"/>
</dbReference>
<accession>A0A5A7PR48</accession>
<comment type="caution">
    <text evidence="3">The sequence shown here is derived from an EMBL/GenBank/DDBJ whole genome shotgun (WGS) entry which is preliminary data.</text>
</comment>
<protein>
    <submittedName>
        <fullName evidence="3">Threonine--tRNA ligase</fullName>
    </submittedName>
</protein>
<feature type="transmembrane region" description="Helical" evidence="2">
    <location>
        <begin position="37"/>
        <end position="58"/>
    </location>
</feature>
<reference evidence="4" key="1">
    <citation type="journal article" date="2019" name="Curr. Biol.">
        <title>Genome Sequence of Striga asiatica Provides Insight into the Evolution of Plant Parasitism.</title>
        <authorList>
            <person name="Yoshida S."/>
            <person name="Kim S."/>
            <person name="Wafula E.K."/>
            <person name="Tanskanen J."/>
            <person name="Kim Y.M."/>
            <person name="Honaas L."/>
            <person name="Yang Z."/>
            <person name="Spallek T."/>
            <person name="Conn C.E."/>
            <person name="Ichihashi Y."/>
            <person name="Cheong K."/>
            <person name="Cui S."/>
            <person name="Der J.P."/>
            <person name="Gundlach H."/>
            <person name="Jiao Y."/>
            <person name="Hori C."/>
            <person name="Ishida J.K."/>
            <person name="Kasahara H."/>
            <person name="Kiba T."/>
            <person name="Kim M.S."/>
            <person name="Koo N."/>
            <person name="Laohavisit A."/>
            <person name="Lee Y.H."/>
            <person name="Lumba S."/>
            <person name="McCourt P."/>
            <person name="Mortimer J.C."/>
            <person name="Mutuku J.M."/>
            <person name="Nomura T."/>
            <person name="Sasaki-Sekimoto Y."/>
            <person name="Seto Y."/>
            <person name="Wang Y."/>
            <person name="Wakatake T."/>
            <person name="Sakakibara H."/>
            <person name="Demura T."/>
            <person name="Yamaguchi S."/>
            <person name="Yoneyama K."/>
            <person name="Manabe R.I."/>
            <person name="Nelson D.C."/>
            <person name="Schulman A.H."/>
            <person name="Timko M.P."/>
            <person name="dePamphilis C.W."/>
            <person name="Choi D."/>
            <person name="Shirasu K."/>
        </authorList>
    </citation>
    <scope>NUCLEOTIDE SEQUENCE [LARGE SCALE GENOMIC DNA]</scope>
    <source>
        <strain evidence="4">cv. UVA1</strain>
    </source>
</reference>
<proteinExistence type="predicted"/>
<organism evidence="3 4">
    <name type="scientific">Striga asiatica</name>
    <name type="common">Asiatic witchweed</name>
    <name type="synonym">Buchnera asiatica</name>
    <dbReference type="NCBI Taxonomy" id="4170"/>
    <lineage>
        <taxon>Eukaryota</taxon>
        <taxon>Viridiplantae</taxon>
        <taxon>Streptophyta</taxon>
        <taxon>Embryophyta</taxon>
        <taxon>Tracheophyta</taxon>
        <taxon>Spermatophyta</taxon>
        <taxon>Magnoliopsida</taxon>
        <taxon>eudicotyledons</taxon>
        <taxon>Gunneridae</taxon>
        <taxon>Pentapetalae</taxon>
        <taxon>asterids</taxon>
        <taxon>lamiids</taxon>
        <taxon>Lamiales</taxon>
        <taxon>Orobanchaceae</taxon>
        <taxon>Buchnereae</taxon>
        <taxon>Striga</taxon>
    </lineage>
</organism>
<keyword evidence="4" id="KW-1185">Reference proteome</keyword>
<dbReference type="AlphaFoldDB" id="A0A5A7PR48"/>
<gene>
    <name evidence="3" type="ORF">STAS_11208</name>
</gene>
<evidence type="ECO:0000313" key="4">
    <source>
        <dbReference type="Proteomes" id="UP000325081"/>
    </source>
</evidence>
<keyword evidence="2" id="KW-0812">Transmembrane</keyword>